<name>A0A517WKP3_9PLAN</name>
<evidence type="ECO:0000256" key="1">
    <source>
        <dbReference type="ARBA" id="ARBA00004651"/>
    </source>
</evidence>
<keyword evidence="4 8" id="KW-1003">Cell membrane</keyword>
<evidence type="ECO:0000259" key="9">
    <source>
        <dbReference type="PROSITE" id="PS51012"/>
    </source>
</evidence>
<dbReference type="Proteomes" id="UP000320722">
    <property type="component" value="Chromosome"/>
</dbReference>
<sequence length="97" mass="10756">MLVSTIAQTQLQAVQLALLIMLPSVLLSGFIFPRSQMPLPIYLFTFIIPVTYFLEILRGIVLRGAGITDLLPYVTGLSLCCVVILAVSLKRFQMQLT</sequence>
<feature type="transmembrane region" description="Helical" evidence="8">
    <location>
        <begin position="39"/>
        <end position="58"/>
    </location>
</feature>
<evidence type="ECO:0000256" key="7">
    <source>
        <dbReference type="ARBA" id="ARBA00023136"/>
    </source>
</evidence>
<reference evidence="10 11" key="1">
    <citation type="submission" date="2019-02" db="EMBL/GenBank/DDBJ databases">
        <title>Deep-cultivation of Planctomycetes and their phenomic and genomic characterization uncovers novel biology.</title>
        <authorList>
            <person name="Wiegand S."/>
            <person name="Jogler M."/>
            <person name="Boedeker C."/>
            <person name="Pinto D."/>
            <person name="Vollmers J."/>
            <person name="Rivas-Marin E."/>
            <person name="Kohn T."/>
            <person name="Peeters S.H."/>
            <person name="Heuer A."/>
            <person name="Rast P."/>
            <person name="Oberbeckmann S."/>
            <person name="Bunk B."/>
            <person name="Jeske O."/>
            <person name="Meyerdierks A."/>
            <person name="Storesund J.E."/>
            <person name="Kallscheuer N."/>
            <person name="Luecker S."/>
            <person name="Lage O.M."/>
            <person name="Pohl T."/>
            <person name="Merkel B.J."/>
            <person name="Hornburger P."/>
            <person name="Mueller R.-W."/>
            <person name="Bruemmer F."/>
            <person name="Labrenz M."/>
            <person name="Spormann A.M."/>
            <person name="Op den Camp H."/>
            <person name="Overmann J."/>
            <person name="Amann R."/>
            <person name="Jetten M.S.M."/>
            <person name="Mascher T."/>
            <person name="Medema M.H."/>
            <person name="Devos D.P."/>
            <person name="Kaster A.-K."/>
            <person name="Ovreas L."/>
            <person name="Rohde M."/>
            <person name="Galperin M.Y."/>
            <person name="Jogler C."/>
        </authorList>
    </citation>
    <scope>NUCLEOTIDE SEQUENCE [LARGE SCALE GENOMIC DNA]</scope>
    <source>
        <strain evidence="10 11">V6</strain>
    </source>
</reference>
<feature type="transmembrane region" description="Helical" evidence="8">
    <location>
        <begin position="12"/>
        <end position="32"/>
    </location>
</feature>
<dbReference type="GO" id="GO:0005886">
    <property type="term" value="C:plasma membrane"/>
    <property type="evidence" value="ECO:0007669"/>
    <property type="project" value="UniProtKB-SubCell"/>
</dbReference>
<keyword evidence="7 8" id="KW-0472">Membrane</keyword>
<evidence type="ECO:0000313" key="11">
    <source>
        <dbReference type="Proteomes" id="UP000320722"/>
    </source>
</evidence>
<evidence type="ECO:0000313" key="10">
    <source>
        <dbReference type="EMBL" id="QDU05826.1"/>
    </source>
</evidence>
<feature type="transmembrane region" description="Helical" evidence="8">
    <location>
        <begin position="70"/>
        <end position="89"/>
    </location>
</feature>
<comment type="similarity">
    <text evidence="2 8">Belongs to the ABC-2 integral membrane protein family.</text>
</comment>
<protein>
    <recommendedName>
        <fullName evidence="8">Transport permease protein</fullName>
    </recommendedName>
</protein>
<keyword evidence="6 8" id="KW-1133">Transmembrane helix</keyword>
<dbReference type="AlphaFoldDB" id="A0A517WKP3"/>
<gene>
    <name evidence="10" type="primary">ybhS</name>
    <name evidence="10" type="ORF">V6x_55690</name>
</gene>
<comment type="subcellular location">
    <subcellularLocation>
        <location evidence="1 8">Cell membrane</location>
        <topology evidence="1 8">Multi-pass membrane protein</topology>
    </subcellularLocation>
</comment>
<accession>A0A517WKP3</accession>
<comment type="caution">
    <text evidence="8">Lacks conserved residue(s) required for the propagation of feature annotation.</text>
</comment>
<evidence type="ECO:0000256" key="8">
    <source>
        <dbReference type="RuleBase" id="RU361157"/>
    </source>
</evidence>
<feature type="domain" description="ABC transmembrane type-2" evidence="9">
    <location>
        <begin position="1"/>
        <end position="95"/>
    </location>
</feature>
<dbReference type="PANTHER" id="PTHR30294">
    <property type="entry name" value="MEMBRANE COMPONENT OF ABC TRANSPORTER YHHJ-RELATED"/>
    <property type="match status" value="1"/>
</dbReference>
<keyword evidence="3 8" id="KW-0813">Transport</keyword>
<evidence type="ECO:0000256" key="3">
    <source>
        <dbReference type="ARBA" id="ARBA00022448"/>
    </source>
</evidence>
<dbReference type="Pfam" id="PF01061">
    <property type="entry name" value="ABC2_membrane"/>
    <property type="match status" value="1"/>
</dbReference>
<evidence type="ECO:0000256" key="2">
    <source>
        <dbReference type="ARBA" id="ARBA00007783"/>
    </source>
</evidence>
<organism evidence="10 11">
    <name type="scientific">Gimesia chilikensis</name>
    <dbReference type="NCBI Taxonomy" id="2605989"/>
    <lineage>
        <taxon>Bacteria</taxon>
        <taxon>Pseudomonadati</taxon>
        <taxon>Planctomycetota</taxon>
        <taxon>Planctomycetia</taxon>
        <taxon>Planctomycetales</taxon>
        <taxon>Planctomycetaceae</taxon>
        <taxon>Gimesia</taxon>
    </lineage>
</organism>
<dbReference type="InterPro" id="IPR047817">
    <property type="entry name" value="ABC2_TM_bact-type"/>
</dbReference>
<proteinExistence type="inferred from homology"/>
<dbReference type="InterPro" id="IPR013525">
    <property type="entry name" value="ABC2_TM"/>
</dbReference>
<dbReference type="InterPro" id="IPR051449">
    <property type="entry name" value="ABC-2_transporter_component"/>
</dbReference>
<evidence type="ECO:0000256" key="6">
    <source>
        <dbReference type="ARBA" id="ARBA00022989"/>
    </source>
</evidence>
<keyword evidence="5 8" id="KW-0812">Transmembrane</keyword>
<evidence type="ECO:0000256" key="4">
    <source>
        <dbReference type="ARBA" id="ARBA00022475"/>
    </source>
</evidence>
<evidence type="ECO:0000256" key="5">
    <source>
        <dbReference type="ARBA" id="ARBA00022692"/>
    </source>
</evidence>
<dbReference type="GO" id="GO:0140359">
    <property type="term" value="F:ABC-type transporter activity"/>
    <property type="evidence" value="ECO:0007669"/>
    <property type="project" value="InterPro"/>
</dbReference>
<dbReference type="PROSITE" id="PS51012">
    <property type="entry name" value="ABC_TM2"/>
    <property type="match status" value="1"/>
</dbReference>
<dbReference type="EMBL" id="CP036347">
    <property type="protein sequence ID" value="QDU05826.1"/>
    <property type="molecule type" value="Genomic_DNA"/>
</dbReference>
<dbReference type="PANTHER" id="PTHR30294:SF29">
    <property type="entry name" value="MULTIDRUG ABC TRANSPORTER PERMEASE YBHS-RELATED"/>
    <property type="match status" value="1"/>
</dbReference>